<evidence type="ECO:0000313" key="3">
    <source>
        <dbReference type="EMBL" id="WVZ09140.1"/>
    </source>
</evidence>
<proteinExistence type="predicted"/>
<dbReference type="Pfam" id="PF04195">
    <property type="entry name" value="Transposase_28"/>
    <property type="match status" value="1"/>
</dbReference>
<evidence type="ECO:0000259" key="2">
    <source>
        <dbReference type="Pfam" id="PF04195"/>
    </source>
</evidence>
<dbReference type="EMBL" id="CP144696">
    <property type="protein sequence ID" value="WVZ09140.1"/>
    <property type="molecule type" value="Genomic_DNA"/>
</dbReference>
<feature type="region of interest" description="Disordered" evidence="1">
    <location>
        <begin position="1"/>
        <end position="24"/>
    </location>
</feature>
<dbReference type="Proteomes" id="UP001374535">
    <property type="component" value="Chromosome 5"/>
</dbReference>
<feature type="compositionally biased region" description="Basic and acidic residues" evidence="1">
    <location>
        <begin position="11"/>
        <end position="21"/>
    </location>
</feature>
<name>A0AAQ3NG88_VIGMU</name>
<evidence type="ECO:0000313" key="4">
    <source>
        <dbReference type="Proteomes" id="UP001374535"/>
    </source>
</evidence>
<keyword evidence="4" id="KW-1185">Reference proteome</keyword>
<reference evidence="3 4" key="1">
    <citation type="journal article" date="2023" name="Life. Sci Alliance">
        <title>Evolutionary insights into 3D genome organization and epigenetic landscape of Vigna mungo.</title>
        <authorList>
            <person name="Junaid A."/>
            <person name="Singh B."/>
            <person name="Bhatia S."/>
        </authorList>
    </citation>
    <scope>NUCLEOTIDE SEQUENCE [LARGE SCALE GENOMIC DNA]</scope>
    <source>
        <strain evidence="3">Urdbean</strain>
    </source>
</reference>
<organism evidence="3 4">
    <name type="scientific">Vigna mungo</name>
    <name type="common">Black gram</name>
    <name type="synonym">Phaseolus mungo</name>
    <dbReference type="NCBI Taxonomy" id="3915"/>
    <lineage>
        <taxon>Eukaryota</taxon>
        <taxon>Viridiplantae</taxon>
        <taxon>Streptophyta</taxon>
        <taxon>Embryophyta</taxon>
        <taxon>Tracheophyta</taxon>
        <taxon>Spermatophyta</taxon>
        <taxon>Magnoliopsida</taxon>
        <taxon>eudicotyledons</taxon>
        <taxon>Gunneridae</taxon>
        <taxon>Pentapetalae</taxon>
        <taxon>rosids</taxon>
        <taxon>fabids</taxon>
        <taxon>Fabales</taxon>
        <taxon>Fabaceae</taxon>
        <taxon>Papilionoideae</taxon>
        <taxon>50 kb inversion clade</taxon>
        <taxon>NPAAA clade</taxon>
        <taxon>indigoferoid/millettioid clade</taxon>
        <taxon>Phaseoleae</taxon>
        <taxon>Vigna</taxon>
    </lineage>
</organism>
<accession>A0AAQ3NG88</accession>
<dbReference type="AlphaFoldDB" id="A0AAQ3NG88"/>
<sequence>MASSPTVHALSDSDNRNRDDPSSSCRRVVGSVELLLSGDKVFVNGGVEVEDSGQECASCSLDYSWASREACRKGERVFHGEEVAGEGCFYIYLCLFHHMYVRLPFTRFQMEVLKYLNVAPSQLHPNSWAYIQAFGVLCQALGINPTAKIFLYFFKSRPNAKKGWISLSSKAKDAIFNLFAESFKDFKNHFFKVSIKSRGKPFFLNDDGSSKFPLYWTRKP</sequence>
<gene>
    <name evidence="3" type="ORF">V8G54_013670</name>
</gene>
<protein>
    <recommendedName>
        <fullName evidence="2">Transposase (putative) gypsy type domain-containing protein</fullName>
    </recommendedName>
</protein>
<dbReference type="PANTHER" id="PTHR31099:SF49">
    <property type="entry name" value="MYOSIN HEAVY CHAIN-LIKE PROTEIN"/>
    <property type="match status" value="1"/>
</dbReference>
<feature type="domain" description="Transposase (putative) gypsy type" evidence="2">
    <location>
        <begin position="101"/>
        <end position="157"/>
    </location>
</feature>
<dbReference type="PANTHER" id="PTHR31099">
    <property type="entry name" value="OS06G0165300 PROTEIN"/>
    <property type="match status" value="1"/>
</dbReference>
<dbReference type="InterPro" id="IPR007321">
    <property type="entry name" value="Transposase_28"/>
</dbReference>
<evidence type="ECO:0000256" key="1">
    <source>
        <dbReference type="SAM" id="MobiDB-lite"/>
    </source>
</evidence>